<dbReference type="PROSITE" id="PS50112">
    <property type="entry name" value="PAS"/>
    <property type="match status" value="5"/>
</dbReference>
<accession>A0A2P8CAI2</accession>
<dbReference type="Proteomes" id="UP000396862">
    <property type="component" value="Unassembled WGS sequence"/>
</dbReference>
<dbReference type="SMART" id="SM00086">
    <property type="entry name" value="PAC"/>
    <property type="match status" value="6"/>
</dbReference>
<evidence type="ECO:0000256" key="1">
    <source>
        <dbReference type="ARBA" id="ARBA00000085"/>
    </source>
</evidence>
<dbReference type="SMART" id="SM00091">
    <property type="entry name" value="PAS"/>
    <property type="match status" value="6"/>
</dbReference>
<comment type="caution">
    <text evidence="12">The sequence shown here is derived from an EMBL/GenBank/DDBJ whole genome shotgun (WGS) entry which is preliminary data.</text>
</comment>
<comment type="catalytic activity">
    <reaction evidence="1">
        <text>ATP + protein L-histidine = ADP + protein N-phospho-L-histidine.</text>
        <dbReference type="EC" id="2.7.13.3"/>
    </reaction>
</comment>
<dbReference type="InterPro" id="IPR005467">
    <property type="entry name" value="His_kinase_dom"/>
</dbReference>
<dbReference type="Gene3D" id="3.30.565.10">
    <property type="entry name" value="Histidine kinase-like ATPase, C-terminal domain"/>
    <property type="match status" value="1"/>
</dbReference>
<feature type="domain" description="PAS" evidence="9">
    <location>
        <begin position="44"/>
        <end position="98"/>
    </location>
</feature>
<evidence type="ECO:0000313" key="14">
    <source>
        <dbReference type="Proteomes" id="UP000396862"/>
    </source>
</evidence>
<dbReference type="InterPro" id="IPR035965">
    <property type="entry name" value="PAS-like_dom_sf"/>
</dbReference>
<dbReference type="PANTHER" id="PTHR43047:SF72">
    <property type="entry name" value="OSMOSENSING HISTIDINE PROTEIN KINASE SLN1"/>
    <property type="match status" value="1"/>
</dbReference>
<dbReference type="SUPFAM" id="SSF55874">
    <property type="entry name" value="ATPase domain of HSP90 chaperone/DNA topoisomerase II/histidine kinase"/>
    <property type="match status" value="1"/>
</dbReference>
<dbReference type="Proteomes" id="UP000240621">
    <property type="component" value="Unassembled WGS sequence"/>
</dbReference>
<dbReference type="Pfam" id="PF02518">
    <property type="entry name" value="HATPase_c"/>
    <property type="match status" value="1"/>
</dbReference>
<evidence type="ECO:0000259" key="7">
    <source>
        <dbReference type="PROSITE" id="PS50109"/>
    </source>
</evidence>
<dbReference type="GO" id="GO:0006355">
    <property type="term" value="P:regulation of DNA-templated transcription"/>
    <property type="evidence" value="ECO:0007669"/>
    <property type="project" value="InterPro"/>
</dbReference>
<dbReference type="SUPFAM" id="SSF52172">
    <property type="entry name" value="CheY-like"/>
    <property type="match status" value="1"/>
</dbReference>
<dbReference type="Gene3D" id="3.40.50.2300">
    <property type="match status" value="1"/>
</dbReference>
<dbReference type="InterPro" id="IPR036097">
    <property type="entry name" value="HisK_dim/P_sf"/>
</dbReference>
<evidence type="ECO:0000256" key="3">
    <source>
        <dbReference type="ARBA" id="ARBA00022553"/>
    </source>
</evidence>
<dbReference type="EC" id="2.7.13.3" evidence="2"/>
<feature type="domain" description="PAS" evidence="9">
    <location>
        <begin position="399"/>
        <end position="469"/>
    </location>
</feature>
<feature type="modified residue" description="4-aspartylphosphate" evidence="6">
    <location>
        <position position="1219"/>
    </location>
</feature>
<evidence type="ECO:0000259" key="10">
    <source>
        <dbReference type="PROSITE" id="PS50113"/>
    </source>
</evidence>
<dbReference type="SUPFAM" id="SSF47384">
    <property type="entry name" value="Homodimeric domain of signal transducing histidine kinase"/>
    <property type="match status" value="1"/>
</dbReference>
<dbReference type="EMBL" id="PYGC01000007">
    <property type="protein sequence ID" value="PSK81970.1"/>
    <property type="molecule type" value="Genomic_DNA"/>
</dbReference>
<dbReference type="Pfam" id="PF13188">
    <property type="entry name" value="PAS_8"/>
    <property type="match status" value="1"/>
</dbReference>
<dbReference type="CDD" id="cd00130">
    <property type="entry name" value="PAS"/>
    <property type="match status" value="6"/>
</dbReference>
<dbReference type="InterPro" id="IPR004358">
    <property type="entry name" value="Sig_transdc_His_kin-like_C"/>
</dbReference>
<dbReference type="Pfam" id="PF00989">
    <property type="entry name" value="PAS"/>
    <property type="match status" value="1"/>
</dbReference>
<feature type="domain" description="PAC" evidence="10">
    <location>
        <begin position="217"/>
        <end position="269"/>
    </location>
</feature>
<dbReference type="PRINTS" id="PR00344">
    <property type="entry name" value="BCTRLSENSOR"/>
</dbReference>
<keyword evidence="14" id="KW-1185">Reference proteome</keyword>
<dbReference type="SMART" id="SM00387">
    <property type="entry name" value="HATPase_c"/>
    <property type="match status" value="1"/>
</dbReference>
<evidence type="ECO:0000256" key="4">
    <source>
        <dbReference type="ARBA" id="ARBA00022679"/>
    </source>
</evidence>
<dbReference type="InterPro" id="IPR013655">
    <property type="entry name" value="PAS_fold_3"/>
</dbReference>
<dbReference type="Pfam" id="PF00512">
    <property type="entry name" value="HisKA"/>
    <property type="match status" value="1"/>
</dbReference>
<evidence type="ECO:0000313" key="12">
    <source>
        <dbReference type="EMBL" id="PSK81970.1"/>
    </source>
</evidence>
<dbReference type="InterPro" id="IPR003594">
    <property type="entry name" value="HATPase_dom"/>
</dbReference>
<dbReference type="GO" id="GO:0000155">
    <property type="term" value="F:phosphorelay sensor kinase activity"/>
    <property type="evidence" value="ECO:0007669"/>
    <property type="project" value="InterPro"/>
</dbReference>
<dbReference type="InterPro" id="IPR036890">
    <property type="entry name" value="HATPase_C_sf"/>
</dbReference>
<dbReference type="GO" id="GO:0005886">
    <property type="term" value="C:plasma membrane"/>
    <property type="evidence" value="ECO:0007669"/>
    <property type="project" value="TreeGrafter"/>
</dbReference>
<proteinExistence type="predicted"/>
<dbReference type="InterPro" id="IPR001610">
    <property type="entry name" value="PAC"/>
</dbReference>
<dbReference type="Gene3D" id="3.30.450.20">
    <property type="entry name" value="PAS domain"/>
    <property type="match status" value="7"/>
</dbReference>
<dbReference type="Gene3D" id="1.10.287.130">
    <property type="match status" value="1"/>
</dbReference>
<dbReference type="Pfam" id="PF13426">
    <property type="entry name" value="PAS_9"/>
    <property type="match status" value="1"/>
</dbReference>
<dbReference type="CDD" id="cd17546">
    <property type="entry name" value="REC_hyHK_CKI1_RcsC-like"/>
    <property type="match status" value="1"/>
</dbReference>
<evidence type="ECO:0000256" key="2">
    <source>
        <dbReference type="ARBA" id="ARBA00012438"/>
    </source>
</evidence>
<reference evidence="12 13" key="1">
    <citation type="submission" date="2018-03" db="EMBL/GenBank/DDBJ databases">
        <title>Genomic Encyclopedia of Archaeal and Bacterial Type Strains, Phase II (KMG-II): from individual species to whole genera.</title>
        <authorList>
            <person name="Goeker M."/>
        </authorList>
    </citation>
    <scope>NUCLEOTIDE SEQUENCE [LARGE SCALE GENOMIC DNA]</scope>
    <source>
        <strain evidence="12 13">DSM 27267</strain>
    </source>
</reference>
<dbReference type="InterPro" id="IPR003661">
    <property type="entry name" value="HisK_dim/P_dom"/>
</dbReference>
<feature type="domain" description="PAC" evidence="10">
    <location>
        <begin position="848"/>
        <end position="904"/>
    </location>
</feature>
<dbReference type="PROSITE" id="PS50110">
    <property type="entry name" value="RESPONSE_REGULATORY"/>
    <property type="match status" value="1"/>
</dbReference>
<dbReference type="CDD" id="cd00082">
    <property type="entry name" value="HisKA"/>
    <property type="match status" value="1"/>
</dbReference>
<feature type="domain" description="Response regulatory" evidence="8">
    <location>
        <begin position="1170"/>
        <end position="1284"/>
    </location>
</feature>
<dbReference type="SUPFAM" id="SSF55785">
    <property type="entry name" value="PYP-like sensor domain (PAS domain)"/>
    <property type="match status" value="7"/>
</dbReference>
<dbReference type="InterPro" id="IPR011006">
    <property type="entry name" value="CheY-like_superfamily"/>
</dbReference>
<protein>
    <recommendedName>
        <fullName evidence="2">histidine kinase</fullName>
        <ecNumber evidence="2">2.7.13.3</ecNumber>
    </recommendedName>
</protein>
<dbReference type="EMBL" id="BLAU01000001">
    <property type="protein sequence ID" value="GET22567.1"/>
    <property type="molecule type" value="Genomic_DNA"/>
</dbReference>
<dbReference type="Pfam" id="PF08448">
    <property type="entry name" value="PAS_4"/>
    <property type="match status" value="1"/>
</dbReference>
<evidence type="ECO:0000313" key="13">
    <source>
        <dbReference type="Proteomes" id="UP000240621"/>
    </source>
</evidence>
<feature type="domain" description="PAC" evidence="10">
    <location>
        <begin position="473"/>
        <end position="525"/>
    </location>
</feature>
<organism evidence="12 13">
    <name type="scientific">Prolixibacter denitrificans</name>
    <dbReference type="NCBI Taxonomy" id="1541063"/>
    <lineage>
        <taxon>Bacteria</taxon>
        <taxon>Pseudomonadati</taxon>
        <taxon>Bacteroidota</taxon>
        <taxon>Bacteroidia</taxon>
        <taxon>Marinilabiliales</taxon>
        <taxon>Prolixibacteraceae</taxon>
        <taxon>Prolixibacter</taxon>
    </lineage>
</organism>
<gene>
    <name evidence="12" type="ORF">CLV93_10780</name>
    <name evidence="11" type="ORF">JCM18694_28130</name>
</gene>
<dbReference type="InterPro" id="IPR013656">
    <property type="entry name" value="PAS_4"/>
</dbReference>
<dbReference type="Pfam" id="PF08447">
    <property type="entry name" value="PAS_3"/>
    <property type="match status" value="3"/>
</dbReference>
<dbReference type="InterPro" id="IPR001789">
    <property type="entry name" value="Sig_transdc_resp-reg_receiver"/>
</dbReference>
<reference evidence="11 14" key="2">
    <citation type="submission" date="2019-10" db="EMBL/GenBank/DDBJ databases">
        <title>Prolixibacter strains distinguished by the presence of nitrate reductase genes were adept at nitrate-dependent anaerobic corrosion of metallic iron and carbon steel.</title>
        <authorList>
            <person name="Iino T."/>
            <person name="Shono N."/>
            <person name="Ito K."/>
            <person name="Nakamura R."/>
            <person name="Sueoka K."/>
            <person name="Harayama S."/>
            <person name="Ohkuma M."/>
        </authorList>
    </citation>
    <scope>NUCLEOTIDE SEQUENCE [LARGE SCALE GENOMIC DNA]</scope>
    <source>
        <strain evidence="11 14">MIC1-1</strain>
    </source>
</reference>
<name>A0A2P8CAI2_9BACT</name>
<dbReference type="SMART" id="SM00448">
    <property type="entry name" value="REC"/>
    <property type="match status" value="1"/>
</dbReference>
<evidence type="ECO:0000313" key="11">
    <source>
        <dbReference type="EMBL" id="GET22567.1"/>
    </source>
</evidence>
<dbReference type="CDD" id="cd16922">
    <property type="entry name" value="HATPase_EvgS-ArcB-TorS-like"/>
    <property type="match status" value="1"/>
</dbReference>
<feature type="domain" description="PAS" evidence="9">
    <location>
        <begin position="779"/>
        <end position="850"/>
    </location>
</feature>
<dbReference type="NCBIfam" id="TIGR00229">
    <property type="entry name" value="sensory_box"/>
    <property type="match status" value="6"/>
</dbReference>
<dbReference type="GO" id="GO:0009927">
    <property type="term" value="F:histidine phosphotransfer kinase activity"/>
    <property type="evidence" value="ECO:0007669"/>
    <property type="project" value="TreeGrafter"/>
</dbReference>
<dbReference type="InterPro" id="IPR000014">
    <property type="entry name" value="PAS"/>
</dbReference>
<dbReference type="SMART" id="SM00388">
    <property type="entry name" value="HisKA"/>
    <property type="match status" value="1"/>
</dbReference>
<sequence>MAESNDIHRLRERVAELENRVKELEKIHDLTGTGYFKDDGSKGYWSDELLKITGYQRGETDERFYSFLDTVVHPEDLEYIDRQHTALTPGTNRILNYRIVRKDRSILLVQENVRLDVTPDKQRIITGAIRDISDIFTVDATQKENRTSYRALINGANDRIALLKEDQTKVLVNTAYYQSLGFDESDQQELLERNLVSPEDKMAYDDAICQALTSGSSVAEYRVLARNGSVHHMDTRFTRIWSDNGTTPYILQISRDVSSLKKAEEKQSESEKKFRQLFEMSNDAILLLKESGEIVDCNRKTNDLFEMEREALIGRFPWELSPETQPDGALSREKALNIFQDALSGKKPVFRWEHLSHKGYLFDAEIQITAIQVNNQKLLLSNLRDITKQNLAESALLESEQKFRKFFDTSLLGNIIALADHSFAEVNDKACTMLGYSQAEFKVMNWNQIIHPDDHSELLFEVGQIFQGKKKEITREVRLERKNGHLLFGLVAITPLRNDAGHVYAILTSLLDITDRKLAENALKQSQNRLSSIFENAPLGIIILDGDGKLFMWNERFVSILNARGERIDMNYIARHMHPDDVNDAREALKRLIVGRTDSLVMTKAYRLDNSETLWLKVTASSIKSDSNDVQYIVCMIEDITTQTSISESLKASEQRFRSLFSHMRNGFMIIDVIKDENDRIVNFQFAEVNEAIEEVTGISRTQYAAKLASTLMGRQSRYWFPYIEEILKSQSVIREEFFIKDTGRYLEITAYPLQGNQIAAILEDVSERKMTETSLMVNEQKFRSLAENNQDAIIRYDSHQWVTYLNRQAEELFQVRLIDIMSQPLPEKVWKKSQRKKWQETLDYVLKSGESKHIETHHKRKGKQVIMLWRLTPEFSTNNKIISILAVSRDVTLMKEAQQQLLVAKEKAEESDKLKSAFLANMSHEIRTPLNGIMGFAELLKLSNIGEDEKQDFLENITQSGYKLLTIINDILDLSKIEAGQINIVRNRFSVNRMLNDLYKLFQPKLSLSNSKVSMSVTTTLEDNESFIYSDEGRLRQIIINLVDNALKFTEEGEIEFGYEIIDHSQIRFLVKDSGIGIPDDKRQAIFERFRQAQDTHLNKYGGTGLGLSIAKGFAELLGGTIDFTSEVGKGTTFYLTLPFPAGSDHKPENTSPDELAFDPEMYDWTGKKILLIDDDRSNFFLLRRLLKETGCKVDFAQNASEGLDNLINNEYSTILMDIRLPDINGFDLTKKLRKEQNDIPIIFQTANAVEQDRKKAFEVGADDFLSKPLDFEDLFHVLEKFLQ</sequence>
<keyword evidence="4" id="KW-0808">Transferase</keyword>
<keyword evidence="3 6" id="KW-0597">Phosphoprotein</keyword>
<keyword evidence="5" id="KW-0418">Kinase</keyword>
<dbReference type="PANTHER" id="PTHR43047">
    <property type="entry name" value="TWO-COMPONENT HISTIDINE PROTEIN KINASE"/>
    <property type="match status" value="1"/>
</dbReference>
<dbReference type="FunFam" id="3.30.565.10:FF:000010">
    <property type="entry name" value="Sensor histidine kinase RcsC"/>
    <property type="match status" value="1"/>
</dbReference>
<feature type="domain" description="PAS" evidence="9">
    <location>
        <begin position="270"/>
        <end position="346"/>
    </location>
</feature>
<dbReference type="InterPro" id="IPR000700">
    <property type="entry name" value="PAS-assoc_C"/>
</dbReference>
<dbReference type="PROSITE" id="PS50109">
    <property type="entry name" value="HIS_KIN"/>
    <property type="match status" value="1"/>
</dbReference>
<dbReference type="RefSeq" id="WP_106542776.1">
    <property type="nucleotide sequence ID" value="NZ_BLAU01000001.1"/>
</dbReference>
<feature type="domain" description="PAC" evidence="10">
    <location>
        <begin position="596"/>
        <end position="652"/>
    </location>
</feature>
<dbReference type="OrthoDB" id="9796457at2"/>
<evidence type="ECO:0000256" key="6">
    <source>
        <dbReference type="PROSITE-ProRule" id="PRU00169"/>
    </source>
</evidence>
<feature type="domain" description="Histidine kinase" evidence="7">
    <location>
        <begin position="922"/>
        <end position="1143"/>
    </location>
</feature>
<evidence type="ECO:0000259" key="8">
    <source>
        <dbReference type="PROSITE" id="PS50110"/>
    </source>
</evidence>
<evidence type="ECO:0000256" key="5">
    <source>
        <dbReference type="ARBA" id="ARBA00022777"/>
    </source>
</evidence>
<feature type="domain" description="PAS" evidence="9">
    <location>
        <begin position="526"/>
        <end position="596"/>
    </location>
</feature>
<dbReference type="InterPro" id="IPR013767">
    <property type="entry name" value="PAS_fold"/>
</dbReference>
<evidence type="ECO:0000259" key="9">
    <source>
        <dbReference type="PROSITE" id="PS50112"/>
    </source>
</evidence>
<dbReference type="PROSITE" id="PS50113">
    <property type="entry name" value="PAC"/>
    <property type="match status" value="4"/>
</dbReference>
<dbReference type="Pfam" id="PF00072">
    <property type="entry name" value="Response_reg"/>
    <property type="match status" value="1"/>
</dbReference>